<accession>A0A4P6XIW9</accession>
<reference evidence="3" key="1">
    <citation type="submission" date="2019-03" db="EMBL/GenBank/DDBJ databases">
        <title>Snf2 controls pulcherriminic acid biosynthesis and connects pigmentation and antifungal activity of the yeast Metschnikowia pulcherrima.</title>
        <authorList>
            <person name="Gore-Lloyd D."/>
            <person name="Sumann I."/>
            <person name="Brachmann A.O."/>
            <person name="Schneeberger K."/>
            <person name="Ortiz-Merino R.A."/>
            <person name="Moreno-Beltran M."/>
            <person name="Schlaefli M."/>
            <person name="Kirner P."/>
            <person name="Santos Kron A."/>
            <person name="Wolfe K.H."/>
            <person name="Piel J."/>
            <person name="Ahrens C.H."/>
            <person name="Henk D."/>
            <person name="Freimoser F.M."/>
        </authorList>
    </citation>
    <scope>NUCLEOTIDE SEQUENCE [LARGE SCALE GENOMIC DNA]</scope>
    <source>
        <strain evidence="3">APC 1.2</strain>
    </source>
</reference>
<keyword evidence="3" id="KW-1185">Reference proteome</keyword>
<organism evidence="2 3">
    <name type="scientific">Metschnikowia aff. pulcherrima</name>
    <dbReference type="NCBI Taxonomy" id="2163413"/>
    <lineage>
        <taxon>Eukaryota</taxon>
        <taxon>Fungi</taxon>
        <taxon>Dikarya</taxon>
        <taxon>Ascomycota</taxon>
        <taxon>Saccharomycotina</taxon>
        <taxon>Pichiomycetes</taxon>
        <taxon>Metschnikowiaceae</taxon>
        <taxon>Metschnikowia</taxon>
    </lineage>
</organism>
<sequence length="412" mass="46276">MPRMWLVKVLFGLKLILTRAHLVLTDYSPNFPIFKSVHALQGPGQGSFKRTLNVPGNMRYSSHPSISRFYWQISGSTTVCVPVDFERSKDLSILKSTVNDSREIVADTKELDLKAAEKMRIELAALAEELFSSVANVFSPPFFAATDLVVEDTVDSRKATQIDSDKAIAENVTDEFADSGDDNSSDLVITPQNFIPISVEGEIGPHEDPNLWRSISPTMKVPVGRPGINWQAKDRNPGASKVSSALEATTKTSTVALTKVFPITDMQHEMGKVHCKNSFRNFAETDCCMYQDNQEQNPIEFADDDLLFSKARENETKASVKRYARYKNCVTASSRFSSPIKFKYAKRRRSWAPVLNKRHTKKSAEMKQNVLHTGENFKTFCEYYRLVAPIALDEESAIKASYELLLTFALSD</sequence>
<evidence type="ECO:0000313" key="2">
    <source>
        <dbReference type="EMBL" id="QBM86016.1"/>
    </source>
</evidence>
<dbReference type="Proteomes" id="UP000292447">
    <property type="component" value="Chromosome I"/>
</dbReference>
<dbReference type="EMBL" id="CP034456">
    <property type="protein sequence ID" value="QBM86016.1"/>
    <property type="molecule type" value="Genomic_DNA"/>
</dbReference>
<name>A0A4P6XIW9_9ASCO</name>
<dbReference type="AlphaFoldDB" id="A0A4P6XIW9"/>
<keyword evidence="1" id="KW-0732">Signal</keyword>
<proteinExistence type="predicted"/>
<feature type="chain" id="PRO_5020342475" evidence="1">
    <location>
        <begin position="21"/>
        <end position="412"/>
    </location>
</feature>
<protein>
    <submittedName>
        <fullName evidence="2">Uncharacterized protein</fullName>
    </submittedName>
</protein>
<evidence type="ECO:0000313" key="3">
    <source>
        <dbReference type="Proteomes" id="UP000292447"/>
    </source>
</evidence>
<feature type="signal peptide" evidence="1">
    <location>
        <begin position="1"/>
        <end position="20"/>
    </location>
</feature>
<gene>
    <name evidence="2" type="ORF">METSCH_A06480</name>
</gene>
<evidence type="ECO:0000256" key="1">
    <source>
        <dbReference type="SAM" id="SignalP"/>
    </source>
</evidence>